<reference evidence="1 2" key="1">
    <citation type="journal article" date="2021" name="Hortic Res">
        <title>High-quality reference genome and annotation aids understanding of berry development for evergreen blueberry (Vaccinium darrowii).</title>
        <authorList>
            <person name="Yu J."/>
            <person name="Hulse-Kemp A.M."/>
            <person name="Babiker E."/>
            <person name="Staton M."/>
        </authorList>
    </citation>
    <scope>NUCLEOTIDE SEQUENCE [LARGE SCALE GENOMIC DNA]</scope>
    <source>
        <strain evidence="2">cv. NJ 8807/NJ 8810</strain>
        <tissue evidence="1">Young leaf</tissue>
    </source>
</reference>
<evidence type="ECO:0000313" key="2">
    <source>
        <dbReference type="Proteomes" id="UP000828048"/>
    </source>
</evidence>
<protein>
    <submittedName>
        <fullName evidence="1">Uncharacterized protein</fullName>
    </submittedName>
</protein>
<accession>A0ACB7X277</accession>
<proteinExistence type="predicted"/>
<comment type="caution">
    <text evidence="1">The sequence shown here is derived from an EMBL/GenBank/DDBJ whole genome shotgun (WGS) entry which is preliminary data.</text>
</comment>
<dbReference type="Proteomes" id="UP000828048">
    <property type="component" value="Chromosome 2"/>
</dbReference>
<dbReference type="EMBL" id="CM037152">
    <property type="protein sequence ID" value="KAH7834827.1"/>
    <property type="molecule type" value="Genomic_DNA"/>
</dbReference>
<sequence length="344" mass="38884">MGSRAPPPRIPVINFPPSGVLKPGTPEWESIKFQVVKALEEYGCFEALFNKVSLDLRKSVFSSLKELFDLPLERKMKNSSKKPFHGYHGKIPRMLPFESLGIDDAPVLEKVQGFTDILWPEGNPKFCRKSLDKAILRLESPYQIRPLLSQTIQSYSEKLSELDQIIRTMIVESYGVEKHFDELMDLTNHLLRVMKYNVDETTTDGEAVGLLPHTDMNLLTILCQNHVNGLAVQTKDGEWIDVIPSSVNSFTVFSGDAFHAWTNGRLHSPKHRVILKGNEARYSAGLFAIPKSGHIIKAPEELVDDEHPLLFKPYDHVKFLGYFYVESQDPDKIGISALKTYCGA</sequence>
<evidence type="ECO:0000313" key="1">
    <source>
        <dbReference type="EMBL" id="KAH7834827.1"/>
    </source>
</evidence>
<gene>
    <name evidence="1" type="ORF">Vadar_020076</name>
</gene>
<name>A0ACB7X277_9ERIC</name>
<keyword evidence="2" id="KW-1185">Reference proteome</keyword>
<organism evidence="1 2">
    <name type="scientific">Vaccinium darrowii</name>
    <dbReference type="NCBI Taxonomy" id="229202"/>
    <lineage>
        <taxon>Eukaryota</taxon>
        <taxon>Viridiplantae</taxon>
        <taxon>Streptophyta</taxon>
        <taxon>Embryophyta</taxon>
        <taxon>Tracheophyta</taxon>
        <taxon>Spermatophyta</taxon>
        <taxon>Magnoliopsida</taxon>
        <taxon>eudicotyledons</taxon>
        <taxon>Gunneridae</taxon>
        <taxon>Pentapetalae</taxon>
        <taxon>asterids</taxon>
        <taxon>Ericales</taxon>
        <taxon>Ericaceae</taxon>
        <taxon>Vaccinioideae</taxon>
        <taxon>Vaccinieae</taxon>
        <taxon>Vaccinium</taxon>
    </lineage>
</organism>